<keyword evidence="1" id="KW-1133">Transmembrane helix</keyword>
<keyword evidence="1" id="KW-0812">Transmembrane</keyword>
<reference evidence="2" key="1">
    <citation type="submission" date="2018-01" db="EMBL/GenBank/DDBJ databases">
        <title>An insight into the sialome of Amazonian anophelines.</title>
        <authorList>
            <person name="Ribeiro J.M."/>
            <person name="Scarpassa V."/>
            <person name="Calvo E."/>
        </authorList>
    </citation>
    <scope>NUCLEOTIDE SEQUENCE</scope>
</reference>
<feature type="transmembrane region" description="Helical" evidence="1">
    <location>
        <begin position="6"/>
        <end position="28"/>
    </location>
</feature>
<name>A0A2M4DAN0_ANODA</name>
<protein>
    <submittedName>
        <fullName evidence="2">Putative secreted protein</fullName>
    </submittedName>
</protein>
<accession>A0A2M4DAN0</accession>
<proteinExistence type="predicted"/>
<dbReference type="EMBL" id="GGFL01009950">
    <property type="protein sequence ID" value="MBW74128.1"/>
    <property type="molecule type" value="Transcribed_RNA"/>
</dbReference>
<evidence type="ECO:0000313" key="2">
    <source>
        <dbReference type="EMBL" id="MBW74128.1"/>
    </source>
</evidence>
<keyword evidence="1" id="KW-0472">Membrane</keyword>
<evidence type="ECO:0000256" key="1">
    <source>
        <dbReference type="SAM" id="Phobius"/>
    </source>
</evidence>
<sequence>MFINVYLSLFFLNPPTLTPFLVALLFMASSRRSFCVTSRVNFTQNNFQQPALIWLSDSLHLPPSSWITFSQTCS</sequence>
<organism evidence="2">
    <name type="scientific">Anopheles darlingi</name>
    <name type="common">Mosquito</name>
    <dbReference type="NCBI Taxonomy" id="43151"/>
    <lineage>
        <taxon>Eukaryota</taxon>
        <taxon>Metazoa</taxon>
        <taxon>Ecdysozoa</taxon>
        <taxon>Arthropoda</taxon>
        <taxon>Hexapoda</taxon>
        <taxon>Insecta</taxon>
        <taxon>Pterygota</taxon>
        <taxon>Neoptera</taxon>
        <taxon>Endopterygota</taxon>
        <taxon>Diptera</taxon>
        <taxon>Nematocera</taxon>
        <taxon>Culicoidea</taxon>
        <taxon>Culicidae</taxon>
        <taxon>Anophelinae</taxon>
        <taxon>Anopheles</taxon>
    </lineage>
</organism>
<dbReference type="AlphaFoldDB" id="A0A2M4DAN0"/>